<evidence type="ECO:0000256" key="1">
    <source>
        <dbReference type="SAM" id="Phobius"/>
    </source>
</evidence>
<dbReference type="AlphaFoldDB" id="A0A1T4SQ65"/>
<keyword evidence="3" id="KW-1185">Reference proteome</keyword>
<feature type="transmembrane region" description="Helical" evidence="1">
    <location>
        <begin position="12"/>
        <end position="27"/>
    </location>
</feature>
<reference evidence="3" key="1">
    <citation type="submission" date="2017-02" db="EMBL/GenBank/DDBJ databases">
        <authorList>
            <person name="Varghese N."/>
            <person name="Submissions S."/>
        </authorList>
    </citation>
    <scope>NUCLEOTIDE SEQUENCE [LARGE SCALE GENOMIC DNA]</scope>
    <source>
        <strain evidence="3">DSM 22224</strain>
    </source>
</reference>
<organism evidence="2 3">
    <name type="scientific">Chitinophaga eiseniae</name>
    <dbReference type="NCBI Taxonomy" id="634771"/>
    <lineage>
        <taxon>Bacteria</taxon>
        <taxon>Pseudomonadati</taxon>
        <taxon>Bacteroidota</taxon>
        <taxon>Chitinophagia</taxon>
        <taxon>Chitinophagales</taxon>
        <taxon>Chitinophagaceae</taxon>
        <taxon>Chitinophaga</taxon>
    </lineage>
</organism>
<gene>
    <name evidence="2" type="ORF">SAMN04488128_103206</name>
</gene>
<name>A0A1T4SQ65_9BACT</name>
<dbReference type="Proteomes" id="UP000190367">
    <property type="component" value="Unassembled WGS sequence"/>
</dbReference>
<proteinExistence type="predicted"/>
<evidence type="ECO:0000313" key="3">
    <source>
        <dbReference type="Proteomes" id="UP000190367"/>
    </source>
</evidence>
<evidence type="ECO:0000313" key="2">
    <source>
        <dbReference type="EMBL" id="SKA30028.1"/>
    </source>
</evidence>
<accession>A0A1T4SQ65</accession>
<dbReference type="STRING" id="634771.SAMN04488128_103206"/>
<keyword evidence="1" id="KW-0812">Transmembrane</keyword>
<dbReference type="EMBL" id="FUWZ01000003">
    <property type="protein sequence ID" value="SKA30028.1"/>
    <property type="molecule type" value="Genomic_DNA"/>
</dbReference>
<sequence>MNLTEHLQELPVQVAIIIAIALLYALLRPKENIDGEDRYKDRTSFRKLGRGDS</sequence>
<protein>
    <submittedName>
        <fullName evidence="2">Uncharacterized protein</fullName>
    </submittedName>
</protein>
<keyword evidence="1" id="KW-1133">Transmembrane helix</keyword>
<keyword evidence="1" id="KW-0472">Membrane</keyword>